<name>A0A5C4TCN4_9BACL</name>
<dbReference type="EMBL" id="VDCQ01000011">
    <property type="protein sequence ID" value="TNJ66310.1"/>
    <property type="molecule type" value="Genomic_DNA"/>
</dbReference>
<accession>A0A5C4TCN4</accession>
<reference evidence="1 2" key="1">
    <citation type="submission" date="2019-05" db="EMBL/GenBank/DDBJ databases">
        <title>We sequenced the genome of Paenibacillus hemerocallicola KCTC 33185 for further insight into its adaptation and study the phylogeny of Paenibacillus.</title>
        <authorList>
            <person name="Narsing Rao M.P."/>
        </authorList>
    </citation>
    <scope>NUCLEOTIDE SEQUENCE [LARGE SCALE GENOMIC DNA]</scope>
    <source>
        <strain evidence="1 2">KCTC 33185</strain>
    </source>
</reference>
<proteinExistence type="predicted"/>
<protein>
    <submittedName>
        <fullName evidence="1">Uncharacterized protein</fullName>
    </submittedName>
</protein>
<evidence type="ECO:0000313" key="1">
    <source>
        <dbReference type="EMBL" id="TNJ66310.1"/>
    </source>
</evidence>
<sequence length="90" mass="10530">MKLEDALFNWVQIRLVADARPDDNAAKETESFFAEILRDDHKLGHVHIAKTDDTMVHVRYEQEGKTKMQMYDKEHAEQLLSDINANPKYN</sequence>
<dbReference type="OrthoDB" id="2692034at2"/>
<gene>
    <name evidence="1" type="ORF">FE784_10040</name>
</gene>
<evidence type="ECO:0000313" key="2">
    <source>
        <dbReference type="Proteomes" id="UP000307943"/>
    </source>
</evidence>
<dbReference type="RefSeq" id="WP_139602066.1">
    <property type="nucleotide sequence ID" value="NZ_VDCQ01000011.1"/>
</dbReference>
<comment type="caution">
    <text evidence="1">The sequence shown here is derived from an EMBL/GenBank/DDBJ whole genome shotgun (WGS) entry which is preliminary data.</text>
</comment>
<dbReference type="AlphaFoldDB" id="A0A5C4TCN4"/>
<organism evidence="1 2">
    <name type="scientific">Paenibacillus hemerocallicola</name>
    <dbReference type="NCBI Taxonomy" id="1172614"/>
    <lineage>
        <taxon>Bacteria</taxon>
        <taxon>Bacillati</taxon>
        <taxon>Bacillota</taxon>
        <taxon>Bacilli</taxon>
        <taxon>Bacillales</taxon>
        <taxon>Paenibacillaceae</taxon>
        <taxon>Paenibacillus</taxon>
    </lineage>
</organism>
<keyword evidence="2" id="KW-1185">Reference proteome</keyword>
<dbReference type="Proteomes" id="UP000307943">
    <property type="component" value="Unassembled WGS sequence"/>
</dbReference>